<protein>
    <submittedName>
        <fullName evidence="1">Uncharacterized protein</fullName>
    </submittedName>
</protein>
<dbReference type="EMBL" id="LBSV01000003">
    <property type="protein sequence ID" value="KKQ26188.1"/>
    <property type="molecule type" value="Genomic_DNA"/>
</dbReference>
<accession>A0A0G0G513</accession>
<comment type="caution">
    <text evidence="1">The sequence shown here is derived from an EMBL/GenBank/DDBJ whole genome shotgun (WGS) entry which is preliminary data.</text>
</comment>
<organism evidence="1 2">
    <name type="scientific">Candidatus Roizmanbacteria bacterium GW2011_GWC2_37_13</name>
    <dbReference type="NCBI Taxonomy" id="1618486"/>
    <lineage>
        <taxon>Bacteria</taxon>
        <taxon>Candidatus Roizmaniibacteriota</taxon>
    </lineage>
</organism>
<dbReference type="AlphaFoldDB" id="A0A0G0G513"/>
<dbReference type="Proteomes" id="UP000034917">
    <property type="component" value="Unassembled WGS sequence"/>
</dbReference>
<reference evidence="1 2" key="1">
    <citation type="journal article" date="2015" name="Nature">
        <title>rRNA introns, odd ribosomes, and small enigmatic genomes across a large radiation of phyla.</title>
        <authorList>
            <person name="Brown C.T."/>
            <person name="Hug L.A."/>
            <person name="Thomas B.C."/>
            <person name="Sharon I."/>
            <person name="Castelle C.J."/>
            <person name="Singh A."/>
            <person name="Wilkins M.J."/>
            <person name="Williams K.H."/>
            <person name="Banfield J.F."/>
        </authorList>
    </citation>
    <scope>NUCLEOTIDE SEQUENCE [LARGE SCALE GENOMIC DNA]</scope>
</reference>
<evidence type="ECO:0000313" key="2">
    <source>
        <dbReference type="Proteomes" id="UP000034917"/>
    </source>
</evidence>
<evidence type="ECO:0000313" key="1">
    <source>
        <dbReference type="EMBL" id="KKQ26188.1"/>
    </source>
</evidence>
<name>A0A0G0G513_9BACT</name>
<sequence length="45" mass="5206">MLKTRQRNFYHTRVSPLRGPLESEKITLPRLLKSGDTKFLCAFGV</sequence>
<gene>
    <name evidence="1" type="ORF">US40_C0003G0040</name>
</gene>
<proteinExistence type="predicted"/>